<keyword evidence="6 9" id="KW-0472">Membrane</keyword>
<keyword evidence="12" id="KW-1185">Reference proteome</keyword>
<feature type="domain" description="Potassium channel" evidence="10">
    <location>
        <begin position="100"/>
        <end position="156"/>
    </location>
</feature>
<dbReference type="GO" id="GO:0030322">
    <property type="term" value="P:stabilization of membrane potential"/>
    <property type="evidence" value="ECO:0007669"/>
    <property type="project" value="TreeGrafter"/>
</dbReference>
<comment type="subcellular location">
    <subcellularLocation>
        <location evidence="1">Membrane</location>
        <topology evidence="1">Multi-pass membrane protein</topology>
    </subcellularLocation>
</comment>
<sequence length="404" mass="45546">MIAGHIAILLSDAKKGFKSFIPILILLLYTAIGAVIFMAIEGPNEQYEMEQLRQQREKHLEDTAFRLNTVKSMTPLQAYNHTISTLVRYRDMLGITEASMNKTKWNIWGSIYYSMTIYTTIGYGNIVPATTTGRVLTIIYAFIGIPLALITLIALGGLFARVCMYVWKLIARSLGCFSKNLERKMTRLGPDETVSNAESEDDSEELLNFPVGFLIGCTIVWILFCAYIFTLMEESWDYGLSLYFVLISFTTIGFGDVIPSKFNYILIVGLMLLIGLALVSTTLQIIQKQIHALADDMKGKIDKDYQTALEQIDDADTVRGASIEPIDGKVDYESGKDKKDPRSLDAVISRMPLRSRIMYRIMPSSSKKQLVKHVKHRQNVGAKWVQTDPWLLDTVCPGNDNPNY</sequence>
<accession>A0AAD4R9D6</accession>
<evidence type="ECO:0000256" key="8">
    <source>
        <dbReference type="RuleBase" id="RU003857"/>
    </source>
</evidence>
<dbReference type="InterPro" id="IPR003280">
    <property type="entry name" value="2pore_dom_K_chnl"/>
</dbReference>
<dbReference type="PRINTS" id="PR01333">
    <property type="entry name" value="2POREKCHANEL"/>
</dbReference>
<dbReference type="InterPro" id="IPR013099">
    <property type="entry name" value="K_chnl_dom"/>
</dbReference>
<feature type="transmembrane region" description="Helical" evidence="9">
    <location>
        <begin position="138"/>
        <end position="160"/>
    </location>
</feature>
<evidence type="ECO:0000256" key="1">
    <source>
        <dbReference type="ARBA" id="ARBA00004141"/>
    </source>
</evidence>
<dbReference type="GO" id="GO:0015271">
    <property type="term" value="F:outward rectifier potassium channel activity"/>
    <property type="evidence" value="ECO:0007669"/>
    <property type="project" value="TreeGrafter"/>
</dbReference>
<dbReference type="EMBL" id="JAKKPZ010000007">
    <property type="protein sequence ID" value="KAI1718871.1"/>
    <property type="molecule type" value="Genomic_DNA"/>
</dbReference>
<evidence type="ECO:0000256" key="5">
    <source>
        <dbReference type="ARBA" id="ARBA00023065"/>
    </source>
</evidence>
<keyword evidence="2 8" id="KW-0813">Transport</keyword>
<evidence type="ECO:0000313" key="12">
    <source>
        <dbReference type="Proteomes" id="UP001201812"/>
    </source>
</evidence>
<dbReference type="SUPFAM" id="SSF81324">
    <property type="entry name" value="Voltage-gated potassium channels"/>
    <property type="match status" value="2"/>
</dbReference>
<evidence type="ECO:0000256" key="6">
    <source>
        <dbReference type="ARBA" id="ARBA00023136"/>
    </source>
</evidence>
<name>A0AAD4R9D6_9BILA</name>
<feature type="transmembrane region" description="Helical" evidence="9">
    <location>
        <begin position="264"/>
        <end position="286"/>
    </location>
</feature>
<proteinExistence type="inferred from homology"/>
<dbReference type="GO" id="GO:0022841">
    <property type="term" value="F:potassium ion leak channel activity"/>
    <property type="evidence" value="ECO:0007669"/>
    <property type="project" value="TreeGrafter"/>
</dbReference>
<gene>
    <name evidence="11" type="ORF">DdX_05982</name>
</gene>
<keyword evidence="7 8" id="KW-0407">Ion channel</keyword>
<evidence type="ECO:0000256" key="4">
    <source>
        <dbReference type="ARBA" id="ARBA00022989"/>
    </source>
</evidence>
<feature type="transmembrane region" description="Helical" evidence="9">
    <location>
        <begin position="241"/>
        <end position="258"/>
    </location>
</feature>
<dbReference type="GO" id="GO:0005886">
    <property type="term" value="C:plasma membrane"/>
    <property type="evidence" value="ECO:0007669"/>
    <property type="project" value="TreeGrafter"/>
</dbReference>
<keyword evidence="3 8" id="KW-0812">Transmembrane</keyword>
<evidence type="ECO:0000259" key="10">
    <source>
        <dbReference type="Pfam" id="PF07885"/>
    </source>
</evidence>
<dbReference type="Proteomes" id="UP001201812">
    <property type="component" value="Unassembled WGS sequence"/>
</dbReference>
<dbReference type="AlphaFoldDB" id="A0AAD4R9D6"/>
<feature type="transmembrane region" description="Helical" evidence="9">
    <location>
        <begin position="20"/>
        <end position="40"/>
    </location>
</feature>
<organism evidence="11 12">
    <name type="scientific">Ditylenchus destructor</name>
    <dbReference type="NCBI Taxonomy" id="166010"/>
    <lineage>
        <taxon>Eukaryota</taxon>
        <taxon>Metazoa</taxon>
        <taxon>Ecdysozoa</taxon>
        <taxon>Nematoda</taxon>
        <taxon>Chromadorea</taxon>
        <taxon>Rhabditida</taxon>
        <taxon>Tylenchina</taxon>
        <taxon>Tylenchomorpha</taxon>
        <taxon>Sphaerularioidea</taxon>
        <taxon>Anguinidae</taxon>
        <taxon>Anguininae</taxon>
        <taxon>Ditylenchus</taxon>
    </lineage>
</organism>
<dbReference type="Pfam" id="PF07885">
    <property type="entry name" value="Ion_trans_2"/>
    <property type="match status" value="2"/>
</dbReference>
<comment type="caution">
    <text evidence="11">The sequence shown here is derived from an EMBL/GenBank/DDBJ whole genome shotgun (WGS) entry which is preliminary data.</text>
</comment>
<evidence type="ECO:0000256" key="3">
    <source>
        <dbReference type="ARBA" id="ARBA00022692"/>
    </source>
</evidence>
<dbReference type="PANTHER" id="PTHR11003">
    <property type="entry name" value="POTASSIUM CHANNEL, SUBFAMILY K"/>
    <property type="match status" value="1"/>
</dbReference>
<evidence type="ECO:0000313" key="11">
    <source>
        <dbReference type="EMBL" id="KAI1718871.1"/>
    </source>
</evidence>
<feature type="domain" description="Potassium channel" evidence="10">
    <location>
        <begin position="217"/>
        <end position="290"/>
    </location>
</feature>
<dbReference type="Gene3D" id="1.10.287.70">
    <property type="match status" value="1"/>
</dbReference>
<protein>
    <submittedName>
        <fullName evidence="11">Ion channel domain-containing protein</fullName>
    </submittedName>
</protein>
<comment type="similarity">
    <text evidence="8">Belongs to the two pore domain potassium channel (TC 1.A.1.8) family.</text>
</comment>
<feature type="transmembrane region" description="Helical" evidence="9">
    <location>
        <begin position="209"/>
        <end position="229"/>
    </location>
</feature>
<evidence type="ECO:0000256" key="9">
    <source>
        <dbReference type="SAM" id="Phobius"/>
    </source>
</evidence>
<feature type="transmembrane region" description="Helical" evidence="9">
    <location>
        <begin position="107"/>
        <end position="126"/>
    </location>
</feature>
<evidence type="ECO:0000256" key="7">
    <source>
        <dbReference type="ARBA" id="ARBA00023303"/>
    </source>
</evidence>
<evidence type="ECO:0000256" key="2">
    <source>
        <dbReference type="ARBA" id="ARBA00022448"/>
    </source>
</evidence>
<keyword evidence="4 9" id="KW-1133">Transmembrane helix</keyword>
<dbReference type="PANTHER" id="PTHR11003:SF345">
    <property type="entry name" value="TWIK FAMILY OF POTASSIUM CHANNELS PROTEIN 18"/>
    <property type="match status" value="1"/>
</dbReference>
<reference evidence="11" key="1">
    <citation type="submission" date="2022-01" db="EMBL/GenBank/DDBJ databases">
        <title>Genome Sequence Resource for Two Populations of Ditylenchus destructor, the Migratory Endoparasitic Phytonematode.</title>
        <authorList>
            <person name="Zhang H."/>
            <person name="Lin R."/>
            <person name="Xie B."/>
        </authorList>
    </citation>
    <scope>NUCLEOTIDE SEQUENCE</scope>
    <source>
        <strain evidence="11">BazhouSP</strain>
    </source>
</reference>
<keyword evidence="5 8" id="KW-0406">Ion transport</keyword>